<dbReference type="InterPro" id="IPR014031">
    <property type="entry name" value="Ketoacyl_synth_C"/>
</dbReference>
<comment type="caution">
    <text evidence="6">The sequence shown here is derived from an EMBL/GenBank/DDBJ whole genome shotgun (WGS) entry which is preliminary data.</text>
</comment>
<keyword evidence="2 3" id="KW-0808">Transferase</keyword>
<proteinExistence type="inferred from homology"/>
<comment type="similarity">
    <text evidence="1 3">Belongs to the thiolase-like superfamily. Beta-ketoacyl-ACP synthases family.</text>
</comment>
<keyword evidence="7" id="KW-1185">Reference proteome</keyword>
<evidence type="ECO:0000256" key="3">
    <source>
        <dbReference type="RuleBase" id="RU003694"/>
    </source>
</evidence>
<dbReference type="InterPro" id="IPR000794">
    <property type="entry name" value="Beta-ketoacyl_synthase"/>
</dbReference>
<dbReference type="PROSITE" id="PS52004">
    <property type="entry name" value="KS3_2"/>
    <property type="match status" value="1"/>
</dbReference>
<sequence>MITATAAITPLADTAEEFGAALLAGRHVPAEPPDAPAGAAPAAMLTGFDPLRWAADTLPDGPATARRLPRLLRGASLPTATGTCVAARVVADAGLPRDWDARGALVLAGGGLGLAHQAEEHARTASGRGPLPSYALTHQDADVLGAASELLGARAEGWTVGGASAAGTLALVLAARTIEAGWADHCVVIAPAAELSAAEIAAYRRSGAMVPAAQQSGGTVCRPFDAARSGFLYAQSAAAVVVESAAAAAARGRPALAVVAGHAQRLDGVRGTGPDAPGQAAVMRAALSVAGLEPADIGYVNAHATGSVLGDATEARALRTVFDGPSPPRVNSTKALAGHALTAAGLLGVVATVAQLRAGRLHPMPHLSEPVDPELGLVGPVAEPFVPAPALATGYAFGGMNAAVVLTPPAPPARSAGPARPSTPRTPSEEQT</sequence>
<dbReference type="InterPro" id="IPR014030">
    <property type="entry name" value="Ketoacyl_synth_N"/>
</dbReference>
<evidence type="ECO:0000259" key="5">
    <source>
        <dbReference type="PROSITE" id="PS52004"/>
    </source>
</evidence>
<evidence type="ECO:0000313" key="7">
    <source>
        <dbReference type="Proteomes" id="UP000727056"/>
    </source>
</evidence>
<dbReference type="PANTHER" id="PTHR11712">
    <property type="entry name" value="POLYKETIDE SYNTHASE-RELATED"/>
    <property type="match status" value="1"/>
</dbReference>
<evidence type="ECO:0000313" key="6">
    <source>
        <dbReference type="EMBL" id="NJQ14428.1"/>
    </source>
</evidence>
<dbReference type="SUPFAM" id="SSF53901">
    <property type="entry name" value="Thiolase-like"/>
    <property type="match status" value="2"/>
</dbReference>
<gene>
    <name evidence="6" type="ORF">HCN52_05610</name>
</gene>
<evidence type="ECO:0000256" key="1">
    <source>
        <dbReference type="ARBA" id="ARBA00008467"/>
    </source>
</evidence>
<feature type="compositionally biased region" description="Low complexity" evidence="4">
    <location>
        <begin position="406"/>
        <end position="425"/>
    </location>
</feature>
<dbReference type="Gene3D" id="3.40.47.10">
    <property type="match status" value="2"/>
</dbReference>
<evidence type="ECO:0000256" key="2">
    <source>
        <dbReference type="ARBA" id="ARBA00022679"/>
    </source>
</evidence>
<name>A0ABX1C926_9ACTN</name>
<dbReference type="PANTHER" id="PTHR11712:SF336">
    <property type="entry name" value="3-OXOACYL-[ACYL-CARRIER-PROTEIN] SYNTHASE, MITOCHONDRIAL"/>
    <property type="match status" value="1"/>
</dbReference>
<reference evidence="6 7" key="1">
    <citation type="submission" date="2020-03" db="EMBL/GenBank/DDBJ databases">
        <title>Draft genome of Streptomyces sp. ventii, isolated from the Axial Seamount in the Pacific Ocean, and resequencing of the two type strains Streptomyces lonarensis strain NCL 716 and Streptomyces bohaiensis strain 11A07.</title>
        <authorList>
            <person name="Loughran R.M."/>
            <person name="Pfannmuller K.M."/>
            <person name="Wasson B.J."/>
            <person name="Deadmond M.C."/>
            <person name="Paddock B.E."/>
            <person name="Koyack M.J."/>
            <person name="Gallegos D.A."/>
            <person name="Mitchell E.A."/>
            <person name="Ushijima B."/>
            <person name="Saw J.H."/>
            <person name="Mcphail K.L."/>
            <person name="Videau P."/>
        </authorList>
    </citation>
    <scope>NUCLEOTIDE SEQUENCE [LARGE SCALE GENOMIC DNA]</scope>
    <source>
        <strain evidence="6 7">11A07</strain>
    </source>
</reference>
<dbReference type="Proteomes" id="UP000727056">
    <property type="component" value="Unassembled WGS sequence"/>
</dbReference>
<evidence type="ECO:0000256" key="4">
    <source>
        <dbReference type="SAM" id="MobiDB-lite"/>
    </source>
</evidence>
<dbReference type="Pfam" id="PF00109">
    <property type="entry name" value="ketoacyl-synt"/>
    <property type="match status" value="1"/>
</dbReference>
<feature type="domain" description="Ketosynthase family 3 (KS3)" evidence="5">
    <location>
        <begin position="1"/>
        <end position="408"/>
    </location>
</feature>
<dbReference type="InterPro" id="IPR020841">
    <property type="entry name" value="PKS_Beta-ketoAc_synthase_dom"/>
</dbReference>
<accession>A0ABX1C926</accession>
<feature type="region of interest" description="Disordered" evidence="4">
    <location>
        <begin position="406"/>
        <end position="432"/>
    </location>
</feature>
<protein>
    <submittedName>
        <fullName evidence="6">Polyketide beta-ketoacyl:ACP synthase</fullName>
    </submittedName>
</protein>
<dbReference type="InterPro" id="IPR016039">
    <property type="entry name" value="Thiolase-like"/>
</dbReference>
<dbReference type="EMBL" id="JAAVJC010000025">
    <property type="protein sequence ID" value="NJQ14428.1"/>
    <property type="molecule type" value="Genomic_DNA"/>
</dbReference>
<dbReference type="SMART" id="SM00825">
    <property type="entry name" value="PKS_KS"/>
    <property type="match status" value="1"/>
</dbReference>
<organism evidence="6 7">
    <name type="scientific">Streptomyces bohaiensis</name>
    <dbReference type="NCBI Taxonomy" id="1431344"/>
    <lineage>
        <taxon>Bacteria</taxon>
        <taxon>Bacillati</taxon>
        <taxon>Actinomycetota</taxon>
        <taxon>Actinomycetes</taxon>
        <taxon>Kitasatosporales</taxon>
        <taxon>Streptomycetaceae</taxon>
        <taxon>Streptomyces</taxon>
    </lineage>
</organism>
<dbReference type="Pfam" id="PF02801">
    <property type="entry name" value="Ketoacyl-synt_C"/>
    <property type="match status" value="1"/>
</dbReference>